<dbReference type="Gene3D" id="3.40.50.300">
    <property type="entry name" value="P-loop containing nucleotide triphosphate hydrolases"/>
    <property type="match status" value="1"/>
</dbReference>
<dbReference type="SUPFAM" id="SSF52540">
    <property type="entry name" value="P-loop containing nucleoside triphosphate hydrolases"/>
    <property type="match status" value="1"/>
</dbReference>
<name>G2KSL8_MICAA</name>
<protein>
    <recommendedName>
        <fullName evidence="3">Deoxynucleoside kinase domain-containing protein</fullName>
    </recommendedName>
</protein>
<dbReference type="InterPro" id="IPR002624">
    <property type="entry name" value="DCK/DGK"/>
</dbReference>
<evidence type="ECO:0000256" key="1">
    <source>
        <dbReference type="PIRSR" id="PIRSR000705-1"/>
    </source>
</evidence>
<evidence type="ECO:0000313" key="5">
    <source>
        <dbReference type="Proteomes" id="UP000009286"/>
    </source>
</evidence>
<dbReference type="STRING" id="856793.MICA_1296"/>
<dbReference type="PANTHER" id="PTHR10513">
    <property type="entry name" value="DEOXYNUCLEOSIDE KINASE"/>
    <property type="match status" value="1"/>
</dbReference>
<dbReference type="InterPro" id="IPR027417">
    <property type="entry name" value="P-loop_NTPase"/>
</dbReference>
<evidence type="ECO:0000259" key="3">
    <source>
        <dbReference type="Pfam" id="PF01712"/>
    </source>
</evidence>
<dbReference type="GO" id="GO:0005737">
    <property type="term" value="C:cytoplasm"/>
    <property type="evidence" value="ECO:0007669"/>
    <property type="project" value="TreeGrafter"/>
</dbReference>
<organism evidence="4 5">
    <name type="scientific">Micavibrio aeruginosavorus (strain ARL-13)</name>
    <dbReference type="NCBI Taxonomy" id="856793"/>
    <lineage>
        <taxon>Bacteria</taxon>
        <taxon>Pseudomonadati</taxon>
        <taxon>Bdellovibrionota</taxon>
        <taxon>Bdellovibrionia</taxon>
        <taxon>Bdellovibrionales</taxon>
        <taxon>Pseudobdellovibrionaceae</taxon>
        <taxon>Micavibrio</taxon>
    </lineage>
</organism>
<feature type="active site" description="Proton acceptor" evidence="1">
    <location>
        <position position="77"/>
    </location>
</feature>
<evidence type="ECO:0000256" key="2">
    <source>
        <dbReference type="PIRSR" id="PIRSR000705-3"/>
    </source>
</evidence>
<dbReference type="InterPro" id="IPR050566">
    <property type="entry name" value="Deoxyribonucleoside_kinase"/>
</dbReference>
<feature type="binding site" evidence="2">
    <location>
        <begin position="129"/>
        <end position="133"/>
    </location>
    <ligand>
        <name>ATP</name>
        <dbReference type="ChEBI" id="CHEBI:30616"/>
    </ligand>
</feature>
<dbReference type="GO" id="GO:0005524">
    <property type="term" value="F:ATP binding"/>
    <property type="evidence" value="ECO:0007669"/>
    <property type="project" value="UniProtKB-KW"/>
</dbReference>
<dbReference type="eggNOG" id="COG1428">
    <property type="taxonomic scope" value="Bacteria"/>
</dbReference>
<dbReference type="Proteomes" id="UP000009286">
    <property type="component" value="Chromosome"/>
</dbReference>
<dbReference type="EMBL" id="CP002382">
    <property type="protein sequence ID" value="AEP09618.1"/>
    <property type="molecule type" value="Genomic_DNA"/>
</dbReference>
<keyword evidence="2" id="KW-0547">Nucleotide-binding</keyword>
<dbReference type="InterPro" id="IPR031314">
    <property type="entry name" value="DNK_dom"/>
</dbReference>
<accession>G2KSL8</accession>
<dbReference type="AlphaFoldDB" id="G2KSL8"/>
<dbReference type="RefSeq" id="WP_014102841.1">
    <property type="nucleotide sequence ID" value="NC_016026.1"/>
</dbReference>
<feature type="domain" description="Deoxynucleoside kinase" evidence="3">
    <location>
        <begin position="5"/>
        <end position="180"/>
    </location>
</feature>
<dbReference type="GO" id="GO:0019136">
    <property type="term" value="F:deoxynucleoside kinase activity"/>
    <property type="evidence" value="ECO:0007669"/>
    <property type="project" value="InterPro"/>
</dbReference>
<feature type="binding site" evidence="2">
    <location>
        <begin position="7"/>
        <end position="15"/>
    </location>
    <ligand>
        <name>ATP</name>
        <dbReference type="ChEBI" id="CHEBI:30616"/>
    </ligand>
</feature>
<keyword evidence="5" id="KW-1185">Reference proteome</keyword>
<dbReference type="OrthoDB" id="9776634at2"/>
<dbReference type="KEGG" id="mai:MICA_1296"/>
<sequence length="211" mass="23611">MRVEIIGGMGVGKTTLCNAFTRLGIHCVNENLANNPYLNLAYADPASYGFYSQLSFYLGNFFTIRQSTQADRVTVFDFSVVTDRAYASLFLKDEAQRLALETIDFLEEKEGQADLYLYLTCSPETQMARIRARNRDHEKGVTLDFIRDLEGHLANHAVRAAERGARIRTIDTEKFDLLNDADFVAVLGENLRTGDNPLASMAELRGLRAAA</sequence>
<gene>
    <name evidence="4" type="ordered locus">MICA_1296</name>
</gene>
<keyword evidence="2" id="KW-0067">ATP-binding</keyword>
<reference evidence="4 5" key="1">
    <citation type="journal article" date="2011" name="BMC Genomics">
        <title>Genomic insights into an obligate epibiotic bacterial predator: Micavibrio aeruginosavorus ARL-13.</title>
        <authorList>
            <person name="Wang Z."/>
            <person name="Kadouri D."/>
            <person name="Wu M."/>
        </authorList>
    </citation>
    <scope>NUCLEOTIDE SEQUENCE [LARGE SCALE GENOMIC DNA]</scope>
    <source>
        <strain evidence="4 5">ARL-13</strain>
    </source>
</reference>
<evidence type="ECO:0000313" key="4">
    <source>
        <dbReference type="EMBL" id="AEP09618.1"/>
    </source>
</evidence>
<dbReference type="Pfam" id="PF01712">
    <property type="entry name" value="dNK"/>
    <property type="match status" value="1"/>
</dbReference>
<dbReference type="PANTHER" id="PTHR10513:SF35">
    <property type="entry name" value="DEOXYADENOSINE KINASE"/>
    <property type="match status" value="1"/>
</dbReference>
<dbReference type="PIRSF" id="PIRSF000705">
    <property type="entry name" value="DNK"/>
    <property type="match status" value="1"/>
</dbReference>
<dbReference type="HOGENOM" id="CLU_030466_2_1_5"/>
<proteinExistence type="predicted"/>